<dbReference type="Proteomes" id="UP001209878">
    <property type="component" value="Unassembled WGS sequence"/>
</dbReference>
<accession>A0AAD9UCJ2</accession>
<reference evidence="1" key="1">
    <citation type="journal article" date="2023" name="Mol. Biol. Evol.">
        <title>Third-Generation Sequencing Reveals the Adaptive Role of the Epigenome in Three Deep-Sea Polychaetes.</title>
        <authorList>
            <person name="Perez M."/>
            <person name="Aroh O."/>
            <person name="Sun Y."/>
            <person name="Lan Y."/>
            <person name="Juniper S.K."/>
            <person name="Young C.R."/>
            <person name="Angers B."/>
            <person name="Qian P.Y."/>
        </authorList>
    </citation>
    <scope>NUCLEOTIDE SEQUENCE</scope>
    <source>
        <strain evidence="1">R07B-5</strain>
    </source>
</reference>
<gene>
    <name evidence="1" type="ORF">NP493_265g03055</name>
</gene>
<evidence type="ECO:0000313" key="2">
    <source>
        <dbReference type="Proteomes" id="UP001209878"/>
    </source>
</evidence>
<organism evidence="1 2">
    <name type="scientific">Ridgeia piscesae</name>
    <name type="common">Tubeworm</name>
    <dbReference type="NCBI Taxonomy" id="27915"/>
    <lineage>
        <taxon>Eukaryota</taxon>
        <taxon>Metazoa</taxon>
        <taxon>Spiralia</taxon>
        <taxon>Lophotrochozoa</taxon>
        <taxon>Annelida</taxon>
        <taxon>Polychaeta</taxon>
        <taxon>Sedentaria</taxon>
        <taxon>Canalipalpata</taxon>
        <taxon>Sabellida</taxon>
        <taxon>Siboglinidae</taxon>
        <taxon>Ridgeia</taxon>
    </lineage>
</organism>
<sequence>MLQLMCEGYSCTYPLLSIARYSCIQLSELEQCRVKKHAQGFNTAAPDSNPGSRSRESEALPLSHCTLCPTHIHEICNMRIM</sequence>
<name>A0AAD9UCJ2_RIDPI</name>
<comment type="caution">
    <text evidence="1">The sequence shown here is derived from an EMBL/GenBank/DDBJ whole genome shotgun (WGS) entry which is preliminary data.</text>
</comment>
<evidence type="ECO:0000313" key="1">
    <source>
        <dbReference type="EMBL" id="KAK2184487.1"/>
    </source>
</evidence>
<dbReference type="EMBL" id="JAODUO010000264">
    <property type="protein sequence ID" value="KAK2184487.1"/>
    <property type="molecule type" value="Genomic_DNA"/>
</dbReference>
<protein>
    <submittedName>
        <fullName evidence="1">Uncharacterized protein</fullName>
    </submittedName>
</protein>
<dbReference type="AlphaFoldDB" id="A0AAD9UCJ2"/>
<proteinExistence type="predicted"/>
<keyword evidence="2" id="KW-1185">Reference proteome</keyword>